<feature type="region of interest" description="Disordered" evidence="1">
    <location>
        <begin position="124"/>
        <end position="143"/>
    </location>
</feature>
<evidence type="ECO:0000256" key="1">
    <source>
        <dbReference type="SAM" id="MobiDB-lite"/>
    </source>
</evidence>
<evidence type="ECO:0000313" key="2">
    <source>
        <dbReference type="EMBL" id="KAG0725613.1"/>
    </source>
</evidence>
<dbReference type="AlphaFoldDB" id="A0A8J5CM69"/>
<keyword evidence="3" id="KW-1185">Reference proteome</keyword>
<name>A0A8J5CM69_CHIOP</name>
<dbReference type="EMBL" id="JACEEZ010005455">
    <property type="protein sequence ID" value="KAG0725613.1"/>
    <property type="molecule type" value="Genomic_DNA"/>
</dbReference>
<reference evidence="2" key="1">
    <citation type="submission" date="2020-07" db="EMBL/GenBank/DDBJ databases">
        <title>The High-quality genome of the commercially important snow crab, Chionoecetes opilio.</title>
        <authorList>
            <person name="Jeong J.-H."/>
            <person name="Ryu S."/>
        </authorList>
    </citation>
    <scope>NUCLEOTIDE SEQUENCE</scope>
    <source>
        <strain evidence="2">MADBK_172401_WGS</strain>
        <tissue evidence="2">Digestive gland</tissue>
    </source>
</reference>
<evidence type="ECO:0000313" key="3">
    <source>
        <dbReference type="Proteomes" id="UP000770661"/>
    </source>
</evidence>
<dbReference type="Proteomes" id="UP000770661">
    <property type="component" value="Unassembled WGS sequence"/>
</dbReference>
<accession>A0A8J5CM69</accession>
<protein>
    <submittedName>
        <fullName evidence="2">Uncharacterized protein</fullName>
    </submittedName>
</protein>
<comment type="caution">
    <text evidence="2">The sequence shown here is derived from an EMBL/GenBank/DDBJ whole genome shotgun (WGS) entry which is preliminary data.</text>
</comment>
<feature type="compositionally biased region" description="Polar residues" evidence="1">
    <location>
        <begin position="129"/>
        <end position="142"/>
    </location>
</feature>
<proteinExistence type="predicted"/>
<sequence>MSAILQWNIRGVLQLGRETGHCHQRVDPVVKLLQEKMVGQEGVSARQVYPMYTHHLQQVLAFSEWLVALPSSRMSPLCSSRCQSPLRLNRSYHLHKDHTTPAEYPSATLALFPRRACSRGESGLYAARSPSSPLQGAIQSRPTSEELKNNLPQSFLTNRVLRVRVGNILSSEHMLPGGIPQAAFKCSSVRCGHQWLLLMYARGDFLGTYGEQFCLGLWGADGPTASLALGESVGGLPVSRTAVPVTRTSLTFGGRWPERRKHNHDQRVLPRPICPSHCSDPSLCSPSTSCPDHIIRSSTGVTSTTDGYSLLEMPTVTHGHRDHCSCRTSSRYTPTASLALPGLLVSESPTISTLSLLSSPDRRGRRWSSERLRTFQEPTRRTLRRFIPEVIRRAGAASAPPRPPHKKNIG</sequence>
<gene>
    <name evidence="2" type="ORF">GWK47_038272</name>
</gene>
<organism evidence="2 3">
    <name type="scientific">Chionoecetes opilio</name>
    <name type="common">Atlantic snow crab</name>
    <name type="synonym">Cancer opilio</name>
    <dbReference type="NCBI Taxonomy" id="41210"/>
    <lineage>
        <taxon>Eukaryota</taxon>
        <taxon>Metazoa</taxon>
        <taxon>Ecdysozoa</taxon>
        <taxon>Arthropoda</taxon>
        <taxon>Crustacea</taxon>
        <taxon>Multicrustacea</taxon>
        <taxon>Malacostraca</taxon>
        <taxon>Eumalacostraca</taxon>
        <taxon>Eucarida</taxon>
        <taxon>Decapoda</taxon>
        <taxon>Pleocyemata</taxon>
        <taxon>Brachyura</taxon>
        <taxon>Eubrachyura</taxon>
        <taxon>Majoidea</taxon>
        <taxon>Majidae</taxon>
        <taxon>Chionoecetes</taxon>
    </lineage>
</organism>